<comment type="caution">
    <text evidence="1">The sequence shown here is derived from an EMBL/GenBank/DDBJ whole genome shotgun (WGS) entry which is preliminary data.</text>
</comment>
<proteinExistence type="predicted"/>
<evidence type="ECO:0000313" key="2">
    <source>
        <dbReference type="Proteomes" id="UP000194236"/>
    </source>
</evidence>
<accession>A0A1Y3BY50</accession>
<reference evidence="1 2" key="1">
    <citation type="submission" date="2017-03" db="EMBL/GenBank/DDBJ databases">
        <title>Genome Survey of Euroglyphus maynei.</title>
        <authorList>
            <person name="Arlian L.G."/>
            <person name="Morgan M.S."/>
            <person name="Rider S.D."/>
        </authorList>
    </citation>
    <scope>NUCLEOTIDE SEQUENCE [LARGE SCALE GENOMIC DNA]</scope>
    <source>
        <strain evidence="1">Arlian Lab</strain>
        <tissue evidence="1">Whole body</tissue>
    </source>
</reference>
<feature type="non-terminal residue" evidence="1">
    <location>
        <position position="193"/>
    </location>
</feature>
<evidence type="ECO:0000313" key="1">
    <source>
        <dbReference type="EMBL" id="OTF84005.1"/>
    </source>
</evidence>
<keyword evidence="2" id="KW-1185">Reference proteome</keyword>
<protein>
    <submittedName>
        <fullName evidence="1">Uncharacterized protein</fullName>
    </submittedName>
</protein>
<dbReference type="EMBL" id="MUJZ01001224">
    <property type="protein sequence ID" value="OTF84005.1"/>
    <property type="molecule type" value="Genomic_DNA"/>
</dbReference>
<sequence length="193" mass="20465">MTFSSLSPYNAIVGGSYINPSFIKPSSYNQHSATFIPTTTTTAAGNQAIGSNHPPYSYPFSFSHPYGLYNPATVSTVPFQLIPFGNVNNNNNNNSGHVFEQPTPPIAGNHHHSFITPQPFIAASTPTIYPYIHSPFTAAAAAPIPAIGQFFQLPTAIHQPATAASPFLGVHYLAGSNPIGIAAIPPRHPTQSP</sequence>
<organism evidence="1 2">
    <name type="scientific">Euroglyphus maynei</name>
    <name type="common">Mayne's house dust mite</name>
    <dbReference type="NCBI Taxonomy" id="6958"/>
    <lineage>
        <taxon>Eukaryota</taxon>
        <taxon>Metazoa</taxon>
        <taxon>Ecdysozoa</taxon>
        <taxon>Arthropoda</taxon>
        <taxon>Chelicerata</taxon>
        <taxon>Arachnida</taxon>
        <taxon>Acari</taxon>
        <taxon>Acariformes</taxon>
        <taxon>Sarcoptiformes</taxon>
        <taxon>Astigmata</taxon>
        <taxon>Psoroptidia</taxon>
        <taxon>Analgoidea</taxon>
        <taxon>Pyroglyphidae</taxon>
        <taxon>Pyroglyphinae</taxon>
        <taxon>Euroglyphus</taxon>
    </lineage>
</organism>
<dbReference type="Proteomes" id="UP000194236">
    <property type="component" value="Unassembled WGS sequence"/>
</dbReference>
<dbReference type="AlphaFoldDB" id="A0A1Y3BY50"/>
<name>A0A1Y3BY50_EURMA</name>
<gene>
    <name evidence="1" type="ORF">BLA29_008488</name>
</gene>